<feature type="transmembrane region" description="Helical" evidence="5">
    <location>
        <begin position="6"/>
        <end position="26"/>
    </location>
</feature>
<dbReference type="Proteomes" id="UP000191663">
    <property type="component" value="Unassembled WGS sequence"/>
</dbReference>
<sequence length="278" mass="30579">MKKTTIIITIILVVAIIIGISVGLSFRQFKGFIGTGNIAVIEVLNIISTSKYIVQDLKTFTEDPSIKAIVIRVDSPGGGVAPAQEIYEQVKKTREKKKVVVSMGAIAASGGYYISLPADVIVANPGTITGSIGVIMEFPIFQELLKKVGINFEVIKSREHKDIGSPFRPMTKKEKKLMQGVVLDVYNQFVEATVENRGLPRDSIMKFADGRIFSGRQAKELGLIDTLGSFEDAVKIAGELVGIEKPNIVYPPKRLTLIDLFTKPAEQLFIPKLSYIWH</sequence>
<comment type="caution">
    <text evidence="7">The sequence shown here is derived from an EMBL/GenBank/DDBJ whole genome shotgun (WGS) entry which is preliminary data.</text>
</comment>
<dbReference type="InterPro" id="IPR047272">
    <property type="entry name" value="S49_SppA_C"/>
</dbReference>
<keyword evidence="3" id="KW-0378">Hydrolase</keyword>
<feature type="transmembrane region" description="Helical" evidence="5">
    <location>
        <begin position="99"/>
        <end position="115"/>
    </location>
</feature>
<dbReference type="SUPFAM" id="SSF52096">
    <property type="entry name" value="ClpP/crotonase"/>
    <property type="match status" value="1"/>
</dbReference>
<organism evidence="7 8">
    <name type="scientific">candidate division WOR-3 bacterium 4484_100</name>
    <dbReference type="NCBI Taxonomy" id="1936077"/>
    <lineage>
        <taxon>Bacteria</taxon>
        <taxon>Bacteria division WOR-3</taxon>
    </lineage>
</organism>
<gene>
    <name evidence="7" type="ORF">BXT86_04450</name>
</gene>
<keyword evidence="4" id="KW-0720">Serine protease</keyword>
<dbReference type="Pfam" id="PF01343">
    <property type="entry name" value="Peptidase_S49"/>
    <property type="match status" value="1"/>
</dbReference>
<feature type="domain" description="Peptidase S49" evidence="6">
    <location>
        <begin position="93"/>
        <end position="243"/>
    </location>
</feature>
<dbReference type="GO" id="GO:0006508">
    <property type="term" value="P:proteolysis"/>
    <property type="evidence" value="ECO:0007669"/>
    <property type="project" value="UniProtKB-KW"/>
</dbReference>
<evidence type="ECO:0000256" key="1">
    <source>
        <dbReference type="ARBA" id="ARBA00008683"/>
    </source>
</evidence>
<proteinExistence type="inferred from homology"/>
<dbReference type="Gene3D" id="6.20.330.10">
    <property type="match status" value="1"/>
</dbReference>
<dbReference type="PANTHER" id="PTHR42987:SF7">
    <property type="entry name" value="SIGNAL PEPTIDE PEPTIDASE SPPA-RELATED"/>
    <property type="match status" value="1"/>
</dbReference>
<keyword evidence="5" id="KW-0472">Membrane</keyword>
<keyword evidence="5" id="KW-0812">Transmembrane</keyword>
<keyword evidence="2" id="KW-0645">Protease</keyword>
<dbReference type="EMBL" id="MUKB01000073">
    <property type="protein sequence ID" value="OPX17828.1"/>
    <property type="molecule type" value="Genomic_DNA"/>
</dbReference>
<evidence type="ECO:0000256" key="2">
    <source>
        <dbReference type="ARBA" id="ARBA00022670"/>
    </source>
</evidence>
<reference evidence="8" key="1">
    <citation type="submission" date="2017-01" db="EMBL/GenBank/DDBJ databases">
        <title>Novel pathways for hydrocarbon cycling and metabolic interdependencies in hydrothermal sediment communities.</title>
        <authorList>
            <person name="Dombrowski N."/>
            <person name="Seitz K."/>
            <person name="Teske A."/>
            <person name="Baker B."/>
        </authorList>
    </citation>
    <scope>NUCLEOTIDE SEQUENCE [LARGE SCALE GENOMIC DNA]</scope>
</reference>
<dbReference type="PANTHER" id="PTHR42987">
    <property type="entry name" value="PEPTIDASE S49"/>
    <property type="match status" value="1"/>
</dbReference>
<dbReference type="InterPro" id="IPR002142">
    <property type="entry name" value="Peptidase_S49"/>
</dbReference>
<comment type="similarity">
    <text evidence="1">Belongs to the peptidase S49 family.</text>
</comment>
<dbReference type="AlphaFoldDB" id="A0A1V4QER4"/>
<evidence type="ECO:0000256" key="5">
    <source>
        <dbReference type="SAM" id="Phobius"/>
    </source>
</evidence>
<dbReference type="NCBIfam" id="TIGR00706">
    <property type="entry name" value="SppA_dom"/>
    <property type="match status" value="1"/>
</dbReference>
<evidence type="ECO:0000313" key="7">
    <source>
        <dbReference type="EMBL" id="OPX17828.1"/>
    </source>
</evidence>
<evidence type="ECO:0000313" key="8">
    <source>
        <dbReference type="Proteomes" id="UP000191663"/>
    </source>
</evidence>
<evidence type="ECO:0000256" key="3">
    <source>
        <dbReference type="ARBA" id="ARBA00022801"/>
    </source>
</evidence>
<dbReference type="InterPro" id="IPR004635">
    <property type="entry name" value="Pept_S49_SppA"/>
</dbReference>
<accession>A0A1V4QER4</accession>
<dbReference type="GO" id="GO:0008236">
    <property type="term" value="F:serine-type peptidase activity"/>
    <property type="evidence" value="ECO:0007669"/>
    <property type="project" value="UniProtKB-KW"/>
</dbReference>
<dbReference type="InterPro" id="IPR029045">
    <property type="entry name" value="ClpP/crotonase-like_dom_sf"/>
</dbReference>
<keyword evidence="5" id="KW-1133">Transmembrane helix</keyword>
<protein>
    <recommendedName>
        <fullName evidence="6">Peptidase S49 domain-containing protein</fullName>
    </recommendedName>
</protein>
<evidence type="ECO:0000259" key="6">
    <source>
        <dbReference type="Pfam" id="PF01343"/>
    </source>
</evidence>
<dbReference type="CDD" id="cd07023">
    <property type="entry name" value="S49_Sppa_N_C"/>
    <property type="match status" value="1"/>
</dbReference>
<evidence type="ECO:0000256" key="4">
    <source>
        <dbReference type="ARBA" id="ARBA00022825"/>
    </source>
</evidence>
<name>A0A1V4QER4_UNCW3</name>
<dbReference type="Gene3D" id="3.90.226.10">
    <property type="entry name" value="2-enoyl-CoA Hydratase, Chain A, domain 1"/>
    <property type="match status" value="1"/>
</dbReference>